<dbReference type="EMBL" id="KV426472">
    <property type="protein sequence ID" value="KZV80538.1"/>
    <property type="molecule type" value="Genomic_DNA"/>
</dbReference>
<protein>
    <submittedName>
        <fullName evidence="1">Uncharacterized protein</fullName>
    </submittedName>
</protein>
<keyword evidence="2" id="KW-1185">Reference proteome</keyword>
<organism evidence="1 2">
    <name type="scientific">Exidia glandulosa HHB12029</name>
    <dbReference type="NCBI Taxonomy" id="1314781"/>
    <lineage>
        <taxon>Eukaryota</taxon>
        <taxon>Fungi</taxon>
        <taxon>Dikarya</taxon>
        <taxon>Basidiomycota</taxon>
        <taxon>Agaricomycotina</taxon>
        <taxon>Agaricomycetes</taxon>
        <taxon>Auriculariales</taxon>
        <taxon>Exidiaceae</taxon>
        <taxon>Exidia</taxon>
    </lineage>
</organism>
<reference evidence="1 2" key="1">
    <citation type="journal article" date="2016" name="Mol. Biol. Evol.">
        <title>Comparative Genomics of Early-Diverging Mushroom-Forming Fungi Provides Insights into the Origins of Lignocellulose Decay Capabilities.</title>
        <authorList>
            <person name="Nagy L.G."/>
            <person name="Riley R."/>
            <person name="Tritt A."/>
            <person name="Adam C."/>
            <person name="Daum C."/>
            <person name="Floudas D."/>
            <person name="Sun H."/>
            <person name="Yadav J.S."/>
            <person name="Pangilinan J."/>
            <person name="Larsson K.H."/>
            <person name="Matsuura K."/>
            <person name="Barry K."/>
            <person name="Labutti K."/>
            <person name="Kuo R."/>
            <person name="Ohm R.A."/>
            <person name="Bhattacharya S.S."/>
            <person name="Shirouzu T."/>
            <person name="Yoshinaga Y."/>
            <person name="Martin F.M."/>
            <person name="Grigoriev I.V."/>
            <person name="Hibbett D.S."/>
        </authorList>
    </citation>
    <scope>NUCLEOTIDE SEQUENCE [LARGE SCALE GENOMIC DNA]</scope>
    <source>
        <strain evidence="1 2">HHB12029</strain>
    </source>
</reference>
<sequence>MLYSHKAYSSLQGGSKHVFKTSRHGPALPSPLFSLSSHSIRTSIQRRGNTRGLARAVLCHTRLLTHGFDAAVFLAWPSLAHKSRFLLSKHSLTHGAASQRLWLIGSTPSTSDQTAISGSGFTSSTRPLWEEVLFARQQICRIFVGRSPLR</sequence>
<proteinExistence type="predicted"/>
<name>A0A165BFK5_EXIGL</name>
<evidence type="ECO:0000313" key="1">
    <source>
        <dbReference type="EMBL" id="KZV80538.1"/>
    </source>
</evidence>
<dbReference type="Proteomes" id="UP000077266">
    <property type="component" value="Unassembled WGS sequence"/>
</dbReference>
<accession>A0A165BFK5</accession>
<dbReference type="InParanoid" id="A0A165BFK5"/>
<evidence type="ECO:0000313" key="2">
    <source>
        <dbReference type="Proteomes" id="UP000077266"/>
    </source>
</evidence>
<gene>
    <name evidence="1" type="ORF">EXIGLDRAFT_412160</name>
</gene>
<dbReference type="AlphaFoldDB" id="A0A165BFK5"/>